<evidence type="ECO:0000256" key="3">
    <source>
        <dbReference type="ARBA" id="ARBA00022490"/>
    </source>
</evidence>
<dbReference type="FunFam" id="3.30.200.20:FF:000003">
    <property type="entry name" value="Non-specific serine/threonine protein kinase"/>
    <property type="match status" value="1"/>
</dbReference>
<feature type="region of interest" description="Disordered" evidence="12">
    <location>
        <begin position="792"/>
        <end position="816"/>
    </location>
</feature>
<organism evidence="14 15">
    <name type="scientific">Brachionus plicatilis</name>
    <name type="common">Marine rotifer</name>
    <name type="synonym">Brachionus muelleri</name>
    <dbReference type="NCBI Taxonomy" id="10195"/>
    <lineage>
        <taxon>Eukaryota</taxon>
        <taxon>Metazoa</taxon>
        <taxon>Spiralia</taxon>
        <taxon>Gnathifera</taxon>
        <taxon>Rotifera</taxon>
        <taxon>Eurotatoria</taxon>
        <taxon>Monogononta</taxon>
        <taxon>Pseudotrocha</taxon>
        <taxon>Ploima</taxon>
        <taxon>Brachionidae</taxon>
        <taxon>Brachionus</taxon>
    </lineage>
</organism>
<feature type="region of interest" description="Disordered" evidence="12">
    <location>
        <begin position="1"/>
        <end position="24"/>
    </location>
</feature>
<comment type="catalytic activity">
    <reaction evidence="9">
        <text>L-threonyl-[protein] + ATP = O-phospho-L-threonyl-[protein] + ADP + H(+)</text>
        <dbReference type="Rhea" id="RHEA:46608"/>
        <dbReference type="Rhea" id="RHEA-COMP:11060"/>
        <dbReference type="Rhea" id="RHEA-COMP:11605"/>
        <dbReference type="ChEBI" id="CHEBI:15378"/>
        <dbReference type="ChEBI" id="CHEBI:30013"/>
        <dbReference type="ChEBI" id="CHEBI:30616"/>
        <dbReference type="ChEBI" id="CHEBI:61977"/>
        <dbReference type="ChEBI" id="CHEBI:456216"/>
        <dbReference type="EC" id="2.7.11.1"/>
    </reaction>
</comment>
<feature type="domain" description="Protein kinase" evidence="13">
    <location>
        <begin position="45"/>
        <end position="300"/>
    </location>
</feature>
<evidence type="ECO:0000256" key="1">
    <source>
        <dbReference type="ARBA" id="ARBA00004496"/>
    </source>
</evidence>
<reference evidence="14 15" key="1">
    <citation type="journal article" date="2018" name="Sci. Rep.">
        <title>Genomic signatures of local adaptation to the degree of environmental predictability in rotifers.</title>
        <authorList>
            <person name="Franch-Gras L."/>
            <person name="Hahn C."/>
            <person name="Garcia-Roger E.M."/>
            <person name="Carmona M.J."/>
            <person name="Serra M."/>
            <person name="Gomez A."/>
        </authorList>
    </citation>
    <scope>NUCLEOTIDE SEQUENCE [LARGE SCALE GENOMIC DNA]</scope>
    <source>
        <strain evidence="14">HYR1</strain>
    </source>
</reference>
<dbReference type="GO" id="GO:0004674">
    <property type="term" value="F:protein serine/threonine kinase activity"/>
    <property type="evidence" value="ECO:0007669"/>
    <property type="project" value="UniProtKB-KW"/>
</dbReference>
<keyword evidence="7 14" id="KW-0418">Kinase</keyword>
<keyword evidence="4" id="KW-0723">Serine/threonine-protein kinase</keyword>
<evidence type="ECO:0000313" key="14">
    <source>
        <dbReference type="EMBL" id="RNA43415.1"/>
    </source>
</evidence>
<comment type="subcellular location">
    <subcellularLocation>
        <location evidence="1">Cytoplasm</location>
    </subcellularLocation>
</comment>
<dbReference type="SMART" id="SM00220">
    <property type="entry name" value="S_TKc"/>
    <property type="match status" value="1"/>
</dbReference>
<keyword evidence="15" id="KW-1185">Reference proteome</keyword>
<dbReference type="OrthoDB" id="193931at2759"/>
<feature type="compositionally biased region" description="Low complexity" evidence="12">
    <location>
        <begin position="531"/>
        <end position="550"/>
    </location>
</feature>
<evidence type="ECO:0000256" key="12">
    <source>
        <dbReference type="SAM" id="MobiDB-lite"/>
    </source>
</evidence>
<dbReference type="FunFam" id="1.10.510.10:FF:001222">
    <property type="entry name" value="Serine/threonine-protein kinase ppk25"/>
    <property type="match status" value="1"/>
</dbReference>
<dbReference type="AlphaFoldDB" id="A0A3M7T616"/>
<comment type="caution">
    <text evidence="14">The sequence shown here is derived from an EMBL/GenBank/DDBJ whole genome shotgun (WGS) entry which is preliminary data.</text>
</comment>
<protein>
    <recommendedName>
        <fullName evidence="2">non-specific serine/threonine protein kinase</fullName>
        <ecNumber evidence="2">2.7.11.1</ecNumber>
    </recommendedName>
</protein>
<dbReference type="EC" id="2.7.11.1" evidence="2"/>
<evidence type="ECO:0000256" key="10">
    <source>
        <dbReference type="ARBA" id="ARBA00048679"/>
    </source>
</evidence>
<gene>
    <name evidence="14" type="ORF">BpHYR1_039710</name>
</gene>
<evidence type="ECO:0000256" key="2">
    <source>
        <dbReference type="ARBA" id="ARBA00012513"/>
    </source>
</evidence>
<dbReference type="STRING" id="10195.A0A3M7T616"/>
<dbReference type="PANTHER" id="PTHR24346:SF79">
    <property type="entry name" value="PROTEIN KINASE DOMAIN-CONTAINING PROTEIN"/>
    <property type="match status" value="1"/>
</dbReference>
<comment type="catalytic activity">
    <reaction evidence="10">
        <text>L-seryl-[protein] + ATP = O-phospho-L-seryl-[protein] + ADP + H(+)</text>
        <dbReference type="Rhea" id="RHEA:17989"/>
        <dbReference type="Rhea" id="RHEA-COMP:9863"/>
        <dbReference type="Rhea" id="RHEA-COMP:11604"/>
        <dbReference type="ChEBI" id="CHEBI:15378"/>
        <dbReference type="ChEBI" id="CHEBI:29999"/>
        <dbReference type="ChEBI" id="CHEBI:30616"/>
        <dbReference type="ChEBI" id="CHEBI:83421"/>
        <dbReference type="ChEBI" id="CHEBI:456216"/>
        <dbReference type="EC" id="2.7.11.1"/>
    </reaction>
</comment>
<dbReference type="InterPro" id="IPR008271">
    <property type="entry name" value="Ser/Thr_kinase_AS"/>
</dbReference>
<feature type="compositionally biased region" description="Polar residues" evidence="12">
    <location>
        <begin position="793"/>
        <end position="816"/>
    </location>
</feature>
<dbReference type="CDD" id="cd14003">
    <property type="entry name" value="STKc_AMPK-like"/>
    <property type="match status" value="1"/>
</dbReference>
<keyword evidence="3" id="KW-0963">Cytoplasm</keyword>
<sequence>MVQGEINTAITPSISNNNANKAHDNMNAFNMNSGDGEKKKKVGNYIISKTIGEGSFAKVRLGYHLITQQMVAVKVINKREVLKRNYLRANLRREACMMQRMQHPHIIQLYEVMETENCYYIVMELIDGIEFVKYLSKKRSLDENETRDYIRQICSAVDHMHKAKVVHRDIKLQNFMLDQNHNLTIIDFGLSNSLDDREFLNTQCGSPAYAAPEIFAHQDYGSEVDVWSIGVNMYAMLAGKLPFKVENRSKNLAKLHACILKGFELPPFLSPDCQDLLCRLLDPSPTKRIKMSDIFAHPWLNFNSFPVELIPYKPVVDSKEIKMEIVHYLVQKHDYAENDVIDAIVYRKPIALKAIYYLIEKRLKQGLNFPDPDYNALIENTPGTTKQTNYKMLTNEAKTIYSANSANTNTSNTNISQTPNLSSNNVIISTNGSTGLVKQNSQLLPKRHNVQLATRSSSQKNVDFKSIFSNMNLNNRPKDNDSVTNNDSNSPSPDFIAAAVNPIRNTTQINSASSARTSRQTNYADLNRKQVGSNSSINNINSSNNNVSGNKYENGRTSVTSYGGSQTDYKVDRYFVPTGLNRASPIDEPYQAPVYYQPESRNISSNLSNTNNVKLGTTGSIRSLPSSIYRGSPERTLPKSPDRYNDYLNGTNNGNYYRPTTSRVSSRPSVSDNSEKSYDVNQKYKLGNYLTTKRSLTSYDEPTLDRQKTNASITSNIIKSRQLHMGKAKIELDTQPNLNVAKTYVTKAFTKHYTDNKTNSNIGKQTYNRMTPVENTDNLNRKPVTNLIHRHSNPASTYSTNKTLGGHNQVSRTRTSLQDSANALPRIKIHT</sequence>
<dbReference type="InterPro" id="IPR017441">
    <property type="entry name" value="Protein_kinase_ATP_BS"/>
</dbReference>
<feature type="compositionally biased region" description="Basic and acidic residues" evidence="12">
    <location>
        <begin position="632"/>
        <end position="645"/>
    </location>
</feature>
<evidence type="ECO:0000256" key="5">
    <source>
        <dbReference type="ARBA" id="ARBA00022679"/>
    </source>
</evidence>
<dbReference type="PROSITE" id="PS00107">
    <property type="entry name" value="PROTEIN_KINASE_ATP"/>
    <property type="match status" value="1"/>
</dbReference>
<dbReference type="Proteomes" id="UP000276133">
    <property type="component" value="Unassembled WGS sequence"/>
</dbReference>
<feature type="compositionally biased region" description="Low complexity" evidence="12">
    <location>
        <begin position="482"/>
        <end position="494"/>
    </location>
</feature>
<feature type="region of interest" description="Disordered" evidence="12">
    <location>
        <begin position="470"/>
        <end position="552"/>
    </location>
</feature>
<evidence type="ECO:0000256" key="11">
    <source>
        <dbReference type="PROSITE-ProRule" id="PRU10141"/>
    </source>
</evidence>
<dbReference type="PROSITE" id="PS00108">
    <property type="entry name" value="PROTEIN_KINASE_ST"/>
    <property type="match status" value="1"/>
</dbReference>
<name>A0A3M7T616_BRAPC</name>
<dbReference type="InterPro" id="IPR000719">
    <property type="entry name" value="Prot_kinase_dom"/>
</dbReference>
<dbReference type="PANTHER" id="PTHR24346">
    <property type="entry name" value="MAP/MICROTUBULE AFFINITY-REGULATING KINASE"/>
    <property type="match status" value="1"/>
</dbReference>
<feature type="compositionally biased region" description="Polar residues" evidence="12">
    <location>
        <begin position="603"/>
        <end position="626"/>
    </location>
</feature>
<dbReference type="PROSITE" id="PS50011">
    <property type="entry name" value="PROTEIN_KINASE_DOM"/>
    <property type="match status" value="1"/>
</dbReference>
<dbReference type="GO" id="GO:0005524">
    <property type="term" value="F:ATP binding"/>
    <property type="evidence" value="ECO:0007669"/>
    <property type="project" value="UniProtKB-UniRule"/>
</dbReference>
<dbReference type="Pfam" id="PF00069">
    <property type="entry name" value="Pkinase"/>
    <property type="match status" value="1"/>
</dbReference>
<evidence type="ECO:0000259" key="13">
    <source>
        <dbReference type="PROSITE" id="PS50011"/>
    </source>
</evidence>
<dbReference type="SUPFAM" id="SSF56112">
    <property type="entry name" value="Protein kinase-like (PK-like)"/>
    <property type="match status" value="1"/>
</dbReference>
<feature type="region of interest" description="Disordered" evidence="12">
    <location>
        <begin position="603"/>
        <end position="677"/>
    </location>
</feature>
<dbReference type="GO" id="GO:0005737">
    <property type="term" value="C:cytoplasm"/>
    <property type="evidence" value="ECO:0007669"/>
    <property type="project" value="UniProtKB-SubCell"/>
</dbReference>
<keyword evidence="6 11" id="KW-0547">Nucleotide-binding</keyword>
<keyword evidence="8 11" id="KW-0067">ATP-binding</keyword>
<accession>A0A3M7T616</accession>
<feature type="compositionally biased region" description="Polar residues" evidence="12">
    <location>
        <begin position="1"/>
        <end position="15"/>
    </location>
</feature>
<feature type="compositionally biased region" description="Low complexity" evidence="12">
    <location>
        <begin position="658"/>
        <end position="671"/>
    </location>
</feature>
<dbReference type="Gene3D" id="1.10.510.10">
    <property type="entry name" value="Transferase(Phosphotransferase) domain 1"/>
    <property type="match status" value="1"/>
</dbReference>
<evidence type="ECO:0000256" key="7">
    <source>
        <dbReference type="ARBA" id="ARBA00022777"/>
    </source>
</evidence>
<evidence type="ECO:0000256" key="6">
    <source>
        <dbReference type="ARBA" id="ARBA00022741"/>
    </source>
</evidence>
<evidence type="ECO:0000256" key="4">
    <source>
        <dbReference type="ARBA" id="ARBA00022527"/>
    </source>
</evidence>
<dbReference type="GO" id="GO:0035556">
    <property type="term" value="P:intracellular signal transduction"/>
    <property type="evidence" value="ECO:0007669"/>
    <property type="project" value="TreeGrafter"/>
</dbReference>
<dbReference type="EMBL" id="REGN01000224">
    <property type="protein sequence ID" value="RNA43415.1"/>
    <property type="molecule type" value="Genomic_DNA"/>
</dbReference>
<feature type="binding site" evidence="11">
    <location>
        <position position="74"/>
    </location>
    <ligand>
        <name>ATP</name>
        <dbReference type="ChEBI" id="CHEBI:30616"/>
    </ligand>
</feature>
<evidence type="ECO:0000313" key="15">
    <source>
        <dbReference type="Proteomes" id="UP000276133"/>
    </source>
</evidence>
<dbReference type="InterPro" id="IPR011009">
    <property type="entry name" value="Kinase-like_dom_sf"/>
</dbReference>
<feature type="compositionally biased region" description="Polar residues" evidence="12">
    <location>
        <begin position="503"/>
        <end position="524"/>
    </location>
</feature>
<proteinExistence type="predicted"/>
<evidence type="ECO:0000256" key="9">
    <source>
        <dbReference type="ARBA" id="ARBA00047899"/>
    </source>
</evidence>
<evidence type="ECO:0000256" key="8">
    <source>
        <dbReference type="ARBA" id="ARBA00022840"/>
    </source>
</evidence>
<keyword evidence="5" id="KW-0808">Transferase</keyword>